<evidence type="ECO:0000256" key="1">
    <source>
        <dbReference type="ARBA" id="ARBA00000085"/>
    </source>
</evidence>
<dbReference type="Gene3D" id="3.30.565.10">
    <property type="entry name" value="Histidine kinase-like ATPase, C-terminal domain"/>
    <property type="match status" value="1"/>
</dbReference>
<dbReference type="CDD" id="cd00075">
    <property type="entry name" value="HATPase"/>
    <property type="match status" value="1"/>
</dbReference>
<evidence type="ECO:0000259" key="12">
    <source>
        <dbReference type="PROSITE" id="PS50113"/>
    </source>
</evidence>
<dbReference type="Proteomes" id="UP000011922">
    <property type="component" value="Unassembled WGS sequence"/>
</dbReference>
<dbReference type="PROSITE" id="PS50109">
    <property type="entry name" value="HIS_KIN"/>
    <property type="match status" value="1"/>
</dbReference>
<dbReference type="CDD" id="cd00130">
    <property type="entry name" value="PAS"/>
    <property type="match status" value="1"/>
</dbReference>
<reference evidence="13 14" key="1">
    <citation type="journal article" date="2013" name="Genome Announc.">
        <title>Draft Genome Sequence for Desulfovibrio africanus Strain PCS.</title>
        <authorList>
            <person name="Brown S.D."/>
            <person name="Utturkar S.M."/>
            <person name="Arkin A.P."/>
            <person name="Deutschbauer A.M."/>
            <person name="Elias D.A."/>
            <person name="Hazen T.C."/>
            <person name="Chakraborty R."/>
        </authorList>
    </citation>
    <scope>NUCLEOTIDE SEQUENCE [LARGE SCALE GENOMIC DNA]</scope>
    <source>
        <strain evidence="13 14">PCS</strain>
    </source>
</reference>
<dbReference type="SUPFAM" id="SSF55874">
    <property type="entry name" value="ATPase domain of HSP90 chaperone/DNA topoisomerase II/histidine kinase"/>
    <property type="match status" value="1"/>
</dbReference>
<dbReference type="PROSITE" id="PS50113">
    <property type="entry name" value="PAC"/>
    <property type="match status" value="2"/>
</dbReference>
<evidence type="ECO:0000259" key="11">
    <source>
        <dbReference type="PROSITE" id="PS50110"/>
    </source>
</evidence>
<feature type="coiled-coil region" evidence="8">
    <location>
        <begin position="121"/>
        <end position="152"/>
    </location>
</feature>
<dbReference type="SUPFAM" id="SSF55785">
    <property type="entry name" value="PYP-like sensor domain (PAS domain)"/>
    <property type="match status" value="2"/>
</dbReference>
<dbReference type="GO" id="GO:0000155">
    <property type="term" value="F:phosphorelay sensor kinase activity"/>
    <property type="evidence" value="ECO:0007669"/>
    <property type="project" value="TreeGrafter"/>
</dbReference>
<dbReference type="RefSeq" id="WP_005986373.1">
    <property type="nucleotide sequence ID" value="NZ_AOSV01000019.1"/>
</dbReference>
<dbReference type="InterPro" id="IPR003594">
    <property type="entry name" value="HATPase_dom"/>
</dbReference>
<keyword evidence="5" id="KW-0805">Transcription regulation</keyword>
<evidence type="ECO:0000256" key="6">
    <source>
        <dbReference type="ARBA" id="ARBA00023163"/>
    </source>
</evidence>
<dbReference type="EMBL" id="AOSV01000019">
    <property type="protein sequence ID" value="EMG37312.1"/>
    <property type="molecule type" value="Genomic_DNA"/>
</dbReference>
<feature type="domain" description="PAC" evidence="12">
    <location>
        <begin position="362"/>
        <end position="414"/>
    </location>
</feature>
<feature type="modified residue" description="4-aspartylphosphate" evidence="7">
    <location>
        <position position="54"/>
    </location>
</feature>
<feature type="domain" description="Response regulatory" evidence="11">
    <location>
        <begin position="5"/>
        <end position="119"/>
    </location>
</feature>
<proteinExistence type="predicted"/>
<name>M5PSF9_DESAF</name>
<evidence type="ECO:0000313" key="13">
    <source>
        <dbReference type="EMBL" id="EMG37312.1"/>
    </source>
</evidence>
<dbReference type="FunFam" id="3.40.50.2300:FF:000018">
    <property type="entry name" value="DNA-binding transcriptional regulator NtrC"/>
    <property type="match status" value="1"/>
</dbReference>
<protein>
    <recommendedName>
        <fullName evidence="2">histidine kinase</fullName>
        <ecNumber evidence="2">2.7.13.3</ecNumber>
    </recommendedName>
</protein>
<keyword evidence="4" id="KW-0902">Two-component regulatory system</keyword>
<comment type="caution">
    <text evidence="13">The sequence shown here is derived from an EMBL/GenBank/DDBJ whole genome shotgun (WGS) entry which is preliminary data.</text>
</comment>
<dbReference type="NCBIfam" id="TIGR00229">
    <property type="entry name" value="sensory_box"/>
    <property type="match status" value="1"/>
</dbReference>
<evidence type="ECO:0000313" key="14">
    <source>
        <dbReference type="Proteomes" id="UP000011922"/>
    </source>
</evidence>
<dbReference type="AlphaFoldDB" id="M5PSF9"/>
<evidence type="ECO:0000256" key="2">
    <source>
        <dbReference type="ARBA" id="ARBA00012438"/>
    </source>
</evidence>
<dbReference type="InterPro" id="IPR035965">
    <property type="entry name" value="PAS-like_dom_sf"/>
</dbReference>
<dbReference type="InterPro" id="IPR000014">
    <property type="entry name" value="PAS"/>
</dbReference>
<dbReference type="PROSITE" id="PS50110">
    <property type="entry name" value="RESPONSE_REGULATORY"/>
    <property type="match status" value="1"/>
</dbReference>
<keyword evidence="8" id="KW-0175">Coiled coil</keyword>
<feature type="domain" description="Histidine kinase" evidence="10">
    <location>
        <begin position="421"/>
        <end position="636"/>
    </location>
</feature>
<dbReference type="InterPro" id="IPR011006">
    <property type="entry name" value="CheY-like_superfamily"/>
</dbReference>
<feature type="domain" description="PAC" evidence="12">
    <location>
        <begin position="240"/>
        <end position="292"/>
    </location>
</feature>
<dbReference type="InterPro" id="IPR000700">
    <property type="entry name" value="PAS-assoc_C"/>
</dbReference>
<dbReference type="Pfam" id="PF00072">
    <property type="entry name" value="Response_reg"/>
    <property type="match status" value="1"/>
</dbReference>
<dbReference type="Pfam" id="PF02518">
    <property type="entry name" value="HATPase_c"/>
    <property type="match status" value="1"/>
</dbReference>
<organism evidence="13 14">
    <name type="scientific">Desulfocurvibacter africanus PCS</name>
    <dbReference type="NCBI Taxonomy" id="1262666"/>
    <lineage>
        <taxon>Bacteria</taxon>
        <taxon>Pseudomonadati</taxon>
        <taxon>Thermodesulfobacteriota</taxon>
        <taxon>Desulfovibrionia</taxon>
        <taxon>Desulfovibrionales</taxon>
        <taxon>Desulfovibrionaceae</taxon>
        <taxon>Desulfocurvibacter</taxon>
    </lineage>
</organism>
<evidence type="ECO:0000256" key="7">
    <source>
        <dbReference type="PROSITE-ProRule" id="PRU00169"/>
    </source>
</evidence>
<dbReference type="InterPro" id="IPR036890">
    <property type="entry name" value="HATPase_C_sf"/>
</dbReference>
<dbReference type="Gene3D" id="3.30.450.20">
    <property type="entry name" value="PAS domain"/>
    <property type="match status" value="2"/>
</dbReference>
<feature type="region of interest" description="Disordered" evidence="9">
    <location>
        <begin position="635"/>
        <end position="659"/>
    </location>
</feature>
<dbReference type="SUPFAM" id="SSF52172">
    <property type="entry name" value="CheY-like"/>
    <property type="match status" value="1"/>
</dbReference>
<evidence type="ECO:0000256" key="9">
    <source>
        <dbReference type="SAM" id="MobiDB-lite"/>
    </source>
</evidence>
<evidence type="ECO:0000256" key="8">
    <source>
        <dbReference type="SAM" id="Coils"/>
    </source>
</evidence>
<dbReference type="InterPro" id="IPR001789">
    <property type="entry name" value="Sig_transdc_resp-reg_receiver"/>
</dbReference>
<dbReference type="InterPro" id="IPR013656">
    <property type="entry name" value="PAS_4"/>
</dbReference>
<dbReference type="PANTHER" id="PTHR43547:SF2">
    <property type="entry name" value="HYBRID SIGNAL TRANSDUCTION HISTIDINE KINASE C"/>
    <property type="match status" value="1"/>
</dbReference>
<dbReference type="SMART" id="SM00387">
    <property type="entry name" value="HATPase_c"/>
    <property type="match status" value="1"/>
</dbReference>
<dbReference type="PATRIC" id="fig|1262666.3.peg.1846"/>
<dbReference type="Pfam" id="PF08448">
    <property type="entry name" value="PAS_4"/>
    <property type="match status" value="2"/>
</dbReference>
<dbReference type="InterPro" id="IPR005467">
    <property type="entry name" value="His_kinase_dom"/>
</dbReference>
<evidence type="ECO:0000256" key="5">
    <source>
        <dbReference type="ARBA" id="ARBA00023015"/>
    </source>
</evidence>
<accession>M5PSF9</accession>
<gene>
    <name evidence="13" type="ORF">PCS_01823</name>
</gene>
<dbReference type="InterPro" id="IPR004358">
    <property type="entry name" value="Sig_transdc_His_kin-like_C"/>
</dbReference>
<dbReference type="SMART" id="SM00448">
    <property type="entry name" value="REC"/>
    <property type="match status" value="1"/>
</dbReference>
<keyword evidence="3 7" id="KW-0597">Phosphoprotein</keyword>
<comment type="catalytic activity">
    <reaction evidence="1">
        <text>ATP + protein L-histidine = ADP + protein N-phospho-L-histidine.</text>
        <dbReference type="EC" id="2.7.13.3"/>
    </reaction>
</comment>
<dbReference type="Gene3D" id="3.40.50.2300">
    <property type="match status" value="1"/>
</dbReference>
<sequence length="659" mass="72805">MVGHSILLVDDEEGIRKTLTLVLLDMGYEVLSAATGEDALTQFRERRPHVVVTDIRMPGMDGIEVLRGVKSISPETEVIMITGHGDMDVAIHSLKNGASDFLTKPVNLDLLENALRSACEKITLRAELKAHTENLEAKVREQAARLIEMERQVAAFQVVEGFSSAVRGLVSELDGETYFNELPCFVSIHNRYLEVVAANQLYRERLGDKVGRSSWEIYKERDGGREGCPVDKTIWTGKGQRSKETVVDLAGAEIPVIVHTAPISRKDDKVDLVLEISVDVTEVKRLQDELSAVQRKYRNLFDSVPCAIMVMDRDMRVVEANARFKLDFGGSVGALCHEAYRRKVEPCERCPAFQTLEDGLVHELETVVEDRAGQRRNVLVSTTPVRGPSGEIERIMELSADITQIRRLQSHLTSLGLLIGSISHGLKGILAAIDGGIYHLDKVFQRPEMGPERSSWSMLKDMIERIRGMVLDVLYYAKERELHRVRKDVRVFAGEIAQIMGLKASRTGITFVADIGPDIGELEIDPIVLGPALVNILENAIEACAEDRTKDKHTVGFTVREDADQICFEISDNGMGMDGETKAKMFTLFFSNKGSKGTGLGLFIANQVVEQHGGRIEVESEPGLGSRFLVHLPRGPAATPMPATSPGKVAQACSAERRG</sequence>
<evidence type="ECO:0000256" key="4">
    <source>
        <dbReference type="ARBA" id="ARBA00023012"/>
    </source>
</evidence>
<keyword evidence="6" id="KW-0804">Transcription</keyword>
<dbReference type="PRINTS" id="PR00344">
    <property type="entry name" value="BCTRLSENSOR"/>
</dbReference>
<evidence type="ECO:0000259" key="10">
    <source>
        <dbReference type="PROSITE" id="PS50109"/>
    </source>
</evidence>
<dbReference type="PANTHER" id="PTHR43547">
    <property type="entry name" value="TWO-COMPONENT HISTIDINE KINASE"/>
    <property type="match status" value="1"/>
</dbReference>
<dbReference type="EC" id="2.7.13.3" evidence="2"/>
<evidence type="ECO:0000256" key="3">
    <source>
        <dbReference type="ARBA" id="ARBA00022553"/>
    </source>
</evidence>